<comment type="catalytic activity">
    <reaction evidence="4">
        <text>N-acetyl-alpha-D-glucosamine 1-phosphate + UTP + H(+) = UDP-N-acetyl-alpha-D-glucosamine + diphosphate</text>
        <dbReference type="Rhea" id="RHEA:13509"/>
        <dbReference type="ChEBI" id="CHEBI:15378"/>
        <dbReference type="ChEBI" id="CHEBI:33019"/>
        <dbReference type="ChEBI" id="CHEBI:46398"/>
        <dbReference type="ChEBI" id="CHEBI:57705"/>
        <dbReference type="ChEBI" id="CHEBI:57776"/>
        <dbReference type="EC" id="2.7.7.23"/>
    </reaction>
</comment>
<dbReference type="AlphaFoldDB" id="A0A6C0C380"/>
<name>A0A6C0C380_9ZZZZ</name>
<organism evidence="6">
    <name type="scientific">viral metagenome</name>
    <dbReference type="NCBI Taxonomy" id="1070528"/>
    <lineage>
        <taxon>unclassified sequences</taxon>
        <taxon>metagenomes</taxon>
        <taxon>organismal metagenomes</taxon>
    </lineage>
</organism>
<dbReference type="GO" id="GO:0003977">
    <property type="term" value="F:UDP-N-acetylglucosamine diphosphorylase activity"/>
    <property type="evidence" value="ECO:0007669"/>
    <property type="project" value="UniProtKB-EC"/>
</dbReference>
<keyword evidence="3" id="KW-0548">Nucleotidyltransferase</keyword>
<reference evidence="6" key="1">
    <citation type="journal article" date="2020" name="Nature">
        <title>Giant virus diversity and host interactions through global metagenomics.</title>
        <authorList>
            <person name="Schulz F."/>
            <person name="Roux S."/>
            <person name="Paez-Espino D."/>
            <person name="Jungbluth S."/>
            <person name="Walsh D.A."/>
            <person name="Denef V.J."/>
            <person name="McMahon K.D."/>
            <person name="Konstantinidis K.T."/>
            <person name="Eloe-Fadrosh E.A."/>
            <person name="Kyrpides N.C."/>
            <person name="Woyke T."/>
        </authorList>
    </citation>
    <scope>NUCLEOTIDE SEQUENCE</scope>
    <source>
        <strain evidence="6">GVMAG-M-3300020182-84</strain>
    </source>
</reference>
<dbReference type="EC" id="2.7.7.23" evidence="1"/>
<dbReference type="PANTHER" id="PTHR43584:SF3">
    <property type="entry name" value="BIFUNCTIONAL PROTEIN GLMU"/>
    <property type="match status" value="1"/>
</dbReference>
<dbReference type="PANTHER" id="PTHR43584">
    <property type="entry name" value="NUCLEOTIDYL TRANSFERASE"/>
    <property type="match status" value="1"/>
</dbReference>
<dbReference type="Pfam" id="PF00483">
    <property type="entry name" value="NTP_transferase"/>
    <property type="match status" value="1"/>
</dbReference>
<dbReference type="EMBL" id="MN739312">
    <property type="protein sequence ID" value="QHS98219.1"/>
    <property type="molecule type" value="Genomic_DNA"/>
</dbReference>
<dbReference type="Gene3D" id="3.90.550.10">
    <property type="entry name" value="Spore Coat Polysaccharide Biosynthesis Protein SpsA, Chain A"/>
    <property type="match status" value="1"/>
</dbReference>
<evidence type="ECO:0000256" key="4">
    <source>
        <dbReference type="ARBA" id="ARBA00048493"/>
    </source>
</evidence>
<protein>
    <recommendedName>
        <fullName evidence="1">UDP-N-acetylglucosamine diphosphorylase</fullName>
        <ecNumber evidence="1">2.7.7.23</ecNumber>
    </recommendedName>
</protein>
<evidence type="ECO:0000256" key="2">
    <source>
        <dbReference type="ARBA" id="ARBA00022679"/>
    </source>
</evidence>
<keyword evidence="2" id="KW-0808">Transferase</keyword>
<dbReference type="InterPro" id="IPR005835">
    <property type="entry name" value="NTP_transferase_dom"/>
</dbReference>
<accession>A0A6C0C380</accession>
<dbReference type="InterPro" id="IPR029044">
    <property type="entry name" value="Nucleotide-diphossugar_trans"/>
</dbReference>
<feature type="domain" description="Nucleotidyl transferase" evidence="5">
    <location>
        <begin position="4"/>
        <end position="220"/>
    </location>
</feature>
<dbReference type="InterPro" id="IPR050065">
    <property type="entry name" value="GlmU-like"/>
</dbReference>
<evidence type="ECO:0000259" key="5">
    <source>
        <dbReference type="Pfam" id="PF00483"/>
    </source>
</evidence>
<proteinExistence type="predicted"/>
<sequence>MHSVIILAGGIGKRMADVYPNTPKVCVPIKDKPMIVRVLQSVLRTNPKNIYVVVGKYVNVIKETINCYITNENQQSIIKYIKQGIPLGTGHAIQACVSELYHIQQHNILILCGDVPLTTTETLNDILNRKYDVVVTTEKKEPFGMGRIINKGENVIKIIEEKDCSEEEKKIKKVNCGIYKITGGILFNNIYKLENENAAKEYYLTDIIEILHNNQHDIYEHNIQSNKIHEVLGVNTIEQLCELESYI</sequence>
<dbReference type="SUPFAM" id="SSF53448">
    <property type="entry name" value="Nucleotide-diphospho-sugar transferases"/>
    <property type="match status" value="1"/>
</dbReference>
<evidence type="ECO:0000256" key="1">
    <source>
        <dbReference type="ARBA" id="ARBA00012457"/>
    </source>
</evidence>
<evidence type="ECO:0000256" key="3">
    <source>
        <dbReference type="ARBA" id="ARBA00022695"/>
    </source>
</evidence>
<evidence type="ECO:0000313" key="6">
    <source>
        <dbReference type="EMBL" id="QHS98219.1"/>
    </source>
</evidence>